<feature type="binding site" evidence="2">
    <location>
        <position position="58"/>
    </location>
    <ligand>
        <name>substrate</name>
    </ligand>
</feature>
<dbReference type="GO" id="GO:0000287">
    <property type="term" value="F:magnesium ion binding"/>
    <property type="evidence" value="ECO:0007669"/>
    <property type="project" value="UniProtKB-UniRule"/>
</dbReference>
<dbReference type="PANTHER" id="PTHR10291">
    <property type="entry name" value="DEHYDRODOLICHYL DIPHOSPHATE SYNTHASE FAMILY MEMBER"/>
    <property type="match status" value="1"/>
</dbReference>
<dbReference type="InterPro" id="IPR018520">
    <property type="entry name" value="UPP_synth-like_CS"/>
</dbReference>
<dbReference type="AlphaFoldDB" id="A0A2C7AFV9"/>
<dbReference type="EMBL" id="PDNU01000003">
    <property type="protein sequence ID" value="PHK96365.1"/>
    <property type="molecule type" value="Genomic_DNA"/>
</dbReference>
<dbReference type="GO" id="GO:0016094">
    <property type="term" value="P:polyprenol biosynthetic process"/>
    <property type="evidence" value="ECO:0007669"/>
    <property type="project" value="TreeGrafter"/>
</dbReference>
<proteinExistence type="inferred from homology"/>
<organism evidence="3 4">
    <name type="scientific">Teichococcus rhizosphaerae</name>
    <dbReference type="NCBI Taxonomy" id="1335062"/>
    <lineage>
        <taxon>Bacteria</taxon>
        <taxon>Pseudomonadati</taxon>
        <taxon>Pseudomonadota</taxon>
        <taxon>Alphaproteobacteria</taxon>
        <taxon>Acetobacterales</taxon>
        <taxon>Roseomonadaceae</taxon>
        <taxon>Roseomonas</taxon>
    </lineage>
</organism>
<dbReference type="InterPro" id="IPR001441">
    <property type="entry name" value="UPP_synth-like"/>
</dbReference>
<comment type="similarity">
    <text evidence="2">Belongs to the UPP synthase family.</text>
</comment>
<name>A0A2C7AFV9_9PROT</name>
<feature type="binding site" evidence="2">
    <location>
        <position position="209"/>
    </location>
    <ligand>
        <name>substrate</name>
    </ligand>
</feature>
<dbReference type="NCBIfam" id="NF011408">
    <property type="entry name" value="PRK14834.1"/>
    <property type="match status" value="1"/>
</dbReference>
<keyword evidence="4" id="KW-1185">Reference proteome</keyword>
<accession>A0A2C7AFV9</accession>
<dbReference type="FunFam" id="3.40.1180.10:FF:000001">
    <property type="entry name" value="(2E,6E)-farnesyl-diphosphate-specific ditrans,polycis-undecaprenyl-diphosphate synthase"/>
    <property type="match status" value="1"/>
</dbReference>
<dbReference type="PANTHER" id="PTHR10291:SF0">
    <property type="entry name" value="DEHYDRODOLICHYL DIPHOSPHATE SYNTHASE 2"/>
    <property type="match status" value="1"/>
</dbReference>
<feature type="binding site" evidence="2">
    <location>
        <position position="90"/>
    </location>
    <ligand>
        <name>substrate</name>
    </ligand>
</feature>
<comment type="function">
    <text evidence="2">Catalyzes the condensation of isopentenyl diphosphate (IPP) with allylic pyrophosphates generating different type of terpenoids.</text>
</comment>
<gene>
    <name evidence="3" type="primary">uppS</name>
    <name evidence="3" type="ORF">CR162_03250</name>
</gene>
<feature type="binding site" evidence="2">
    <location>
        <begin position="215"/>
        <end position="217"/>
    </location>
    <ligand>
        <name>substrate</name>
    </ligand>
</feature>
<evidence type="ECO:0000313" key="3">
    <source>
        <dbReference type="EMBL" id="PHK96365.1"/>
    </source>
</evidence>
<feature type="binding site" evidence="2">
    <location>
        <position position="46"/>
    </location>
    <ligand>
        <name>substrate</name>
    </ligand>
</feature>
<comment type="caution">
    <text evidence="3">The sequence shown here is derived from an EMBL/GenBank/DDBJ whole genome shotgun (WGS) entry which is preliminary data.</text>
</comment>
<evidence type="ECO:0000313" key="4">
    <source>
        <dbReference type="Proteomes" id="UP000223527"/>
    </source>
</evidence>
<comment type="cofactor">
    <cofactor evidence="2">
        <name>Mg(2+)</name>
        <dbReference type="ChEBI" id="CHEBI:18420"/>
    </cofactor>
    <text evidence="2">Binds 2 magnesium ions per subunit.</text>
</comment>
<feature type="binding site" evidence="2">
    <location>
        <position position="41"/>
    </location>
    <ligand>
        <name>Mg(2+)</name>
        <dbReference type="ChEBI" id="CHEBI:18420"/>
    </ligand>
</feature>
<evidence type="ECO:0000256" key="1">
    <source>
        <dbReference type="ARBA" id="ARBA00022679"/>
    </source>
</evidence>
<dbReference type="GO" id="GO:0008834">
    <property type="term" value="F:ditrans,polycis-undecaprenyl-diphosphate synthase [(2E,6E)-farnesyl-diphosphate specific] activity"/>
    <property type="evidence" value="ECO:0007669"/>
    <property type="project" value="TreeGrafter"/>
</dbReference>
<dbReference type="InterPro" id="IPR036424">
    <property type="entry name" value="UPP_synth-like_sf"/>
</dbReference>
<dbReference type="PROSITE" id="PS01066">
    <property type="entry name" value="UPP_SYNTHASE"/>
    <property type="match status" value="1"/>
</dbReference>
<dbReference type="GO" id="GO:0005829">
    <property type="term" value="C:cytosol"/>
    <property type="evidence" value="ECO:0007669"/>
    <property type="project" value="TreeGrafter"/>
</dbReference>
<feature type="binding site" evidence="2">
    <location>
        <position position="54"/>
    </location>
    <ligand>
        <name>substrate</name>
    </ligand>
</feature>
<protein>
    <recommendedName>
        <fullName evidence="2">Isoprenyl transferase</fullName>
        <ecNumber evidence="2">2.5.1.-</ecNumber>
    </recommendedName>
</protein>
<evidence type="ECO:0000256" key="2">
    <source>
        <dbReference type="HAMAP-Rule" id="MF_01139"/>
    </source>
</evidence>
<dbReference type="CDD" id="cd00475">
    <property type="entry name" value="Cis_IPPS"/>
    <property type="match status" value="1"/>
</dbReference>
<keyword evidence="2" id="KW-0479">Metal-binding</keyword>
<reference evidence="3 4" key="1">
    <citation type="submission" date="2017-10" db="EMBL/GenBank/DDBJ databases">
        <authorList>
            <person name="Banno H."/>
            <person name="Chua N.-H."/>
        </authorList>
    </citation>
    <scope>NUCLEOTIDE SEQUENCE [LARGE SCALE GENOMIC DNA]</scope>
    <source>
        <strain evidence="3 4">YW11</strain>
    </source>
</reference>
<keyword evidence="1 2" id="KW-0808">Transferase</keyword>
<dbReference type="Proteomes" id="UP000223527">
    <property type="component" value="Unassembled WGS sequence"/>
</dbReference>
<sequence length="263" mass="28252">MSAAPLNQKLAGGALAALPDMSSPQTAGPQGGPLHVGLIMDGNRRWAQARGLPRALGHKAGVEAVRRAVQAAGEAGLPWLTLFAFSSENWQRSADEVRDLTGLLRLYLRHEVNALAKGGVRLRVIGERERFGPETVSAIAEAEAATAHNTKLNLTVALSYGARAEIAAAARALAREAAAGRLDPEAIDAAMLESRLATSGMPDPDLIIRTSGEQRLSNFLLWQAAYAEFVFLDVLWPDFQAEHLQQALAEYRRRSRRFGVGAG</sequence>
<feature type="binding site" evidence="2">
    <location>
        <position position="228"/>
    </location>
    <ligand>
        <name>Mg(2+)</name>
        <dbReference type="ChEBI" id="CHEBI:18420"/>
    </ligand>
</feature>
<dbReference type="EC" id="2.5.1.-" evidence="2"/>
<feature type="binding site" evidence="2">
    <location>
        <begin position="42"/>
        <end position="45"/>
    </location>
    <ligand>
        <name>substrate</name>
    </ligand>
</feature>
<dbReference type="Pfam" id="PF01255">
    <property type="entry name" value="Prenyltransf"/>
    <property type="match status" value="1"/>
</dbReference>
<feature type="active site" evidence="2">
    <location>
        <position position="41"/>
    </location>
</feature>
<feature type="binding site" evidence="2">
    <location>
        <position position="92"/>
    </location>
    <ligand>
        <name>substrate</name>
    </ligand>
</feature>
<dbReference type="OrthoDB" id="4191603at2"/>
<dbReference type="HAMAP" id="MF_01139">
    <property type="entry name" value="ISPT"/>
    <property type="match status" value="1"/>
</dbReference>
<dbReference type="SUPFAM" id="SSF64005">
    <property type="entry name" value="Undecaprenyl diphosphate synthase"/>
    <property type="match status" value="1"/>
</dbReference>
<keyword evidence="2" id="KW-0460">Magnesium</keyword>
<feature type="binding site" evidence="2">
    <location>
        <begin position="86"/>
        <end position="88"/>
    </location>
    <ligand>
        <name>substrate</name>
    </ligand>
</feature>
<dbReference type="Gene3D" id="3.40.1180.10">
    <property type="entry name" value="Decaprenyl diphosphate synthase-like"/>
    <property type="match status" value="1"/>
</dbReference>
<feature type="active site" description="Proton acceptor" evidence="2">
    <location>
        <position position="89"/>
    </location>
</feature>
<comment type="subunit">
    <text evidence="2">Homodimer.</text>
</comment>
<dbReference type="NCBIfam" id="TIGR00055">
    <property type="entry name" value="uppS"/>
    <property type="match status" value="1"/>
</dbReference>